<evidence type="ECO:0000256" key="1">
    <source>
        <dbReference type="SAM" id="MobiDB-lite"/>
    </source>
</evidence>
<dbReference type="Proteomes" id="UP000324222">
    <property type="component" value="Unassembled WGS sequence"/>
</dbReference>
<gene>
    <name evidence="3" type="ORF">E2C01_022683</name>
</gene>
<name>A0A5B7E614_PORTR</name>
<feature type="compositionally biased region" description="Polar residues" evidence="1">
    <location>
        <begin position="133"/>
        <end position="145"/>
    </location>
</feature>
<sequence>MLLSSTSKVFQFRCFVFGFDFLIRYLSCDRQGQGDMKNIRHLAELNYKKAAALFLQLDNPIDILKVQLDQAVLIEDHLQGVHNQQLMTKLHLSIIQLLVDCIPALKTCQSLIQARSSPRPCSNTTPAAADATQARQGEDTNTGDASSHRESSSPRTEEEENQDKIQELLVVFEKKLQSSLMALIKIYSSGRSSKKGNPLGSDLSLLKQMYSLSLNQQSVARITHLLTATSALLPLLKQITTHR</sequence>
<proteinExistence type="predicted"/>
<evidence type="ECO:0000313" key="3">
    <source>
        <dbReference type="EMBL" id="MPC29452.1"/>
    </source>
</evidence>
<feature type="compositionally biased region" description="Polar residues" evidence="1">
    <location>
        <begin position="116"/>
        <end position="126"/>
    </location>
</feature>
<organism evidence="3 4">
    <name type="scientific">Portunus trituberculatus</name>
    <name type="common">Swimming crab</name>
    <name type="synonym">Neptunus trituberculatus</name>
    <dbReference type="NCBI Taxonomy" id="210409"/>
    <lineage>
        <taxon>Eukaryota</taxon>
        <taxon>Metazoa</taxon>
        <taxon>Ecdysozoa</taxon>
        <taxon>Arthropoda</taxon>
        <taxon>Crustacea</taxon>
        <taxon>Multicrustacea</taxon>
        <taxon>Malacostraca</taxon>
        <taxon>Eumalacostraca</taxon>
        <taxon>Eucarida</taxon>
        <taxon>Decapoda</taxon>
        <taxon>Pleocyemata</taxon>
        <taxon>Brachyura</taxon>
        <taxon>Eubrachyura</taxon>
        <taxon>Portunoidea</taxon>
        <taxon>Portunidae</taxon>
        <taxon>Portuninae</taxon>
        <taxon>Portunus</taxon>
    </lineage>
</organism>
<feature type="compositionally biased region" description="Basic and acidic residues" evidence="1">
    <location>
        <begin position="146"/>
        <end position="163"/>
    </location>
</feature>
<feature type="region of interest" description="Disordered" evidence="1">
    <location>
        <begin position="116"/>
        <end position="163"/>
    </location>
</feature>
<protein>
    <recommendedName>
        <fullName evidence="2">EDRF1 TPR repeats region domain-containing protein</fullName>
    </recommendedName>
</protein>
<dbReference type="EMBL" id="VSRR010002072">
    <property type="protein sequence ID" value="MPC29452.1"/>
    <property type="molecule type" value="Genomic_DNA"/>
</dbReference>
<keyword evidence="4" id="KW-1185">Reference proteome</keyword>
<evidence type="ECO:0000313" key="4">
    <source>
        <dbReference type="Proteomes" id="UP000324222"/>
    </source>
</evidence>
<dbReference type="AlphaFoldDB" id="A0A5B7E614"/>
<feature type="domain" description="EDRF1 TPR repeats region" evidence="2">
    <location>
        <begin position="25"/>
        <end position="241"/>
    </location>
</feature>
<reference evidence="3 4" key="1">
    <citation type="submission" date="2019-05" db="EMBL/GenBank/DDBJ databases">
        <title>Another draft genome of Portunus trituberculatus and its Hox gene families provides insights of decapod evolution.</title>
        <authorList>
            <person name="Jeong J.-H."/>
            <person name="Song I."/>
            <person name="Kim S."/>
            <person name="Choi T."/>
            <person name="Kim D."/>
            <person name="Ryu S."/>
            <person name="Kim W."/>
        </authorList>
    </citation>
    <scope>NUCLEOTIDE SEQUENCE [LARGE SCALE GENOMIC DNA]</scope>
    <source>
        <tissue evidence="3">Muscle</tissue>
    </source>
</reference>
<comment type="caution">
    <text evidence="3">The sequence shown here is derived from an EMBL/GenBank/DDBJ whole genome shotgun (WGS) entry which is preliminary data.</text>
</comment>
<accession>A0A5B7E614</accession>
<evidence type="ECO:0000259" key="2">
    <source>
        <dbReference type="Pfam" id="PF23723"/>
    </source>
</evidence>
<dbReference type="Pfam" id="PF23723">
    <property type="entry name" value="TPR_EDRF1"/>
    <property type="match status" value="1"/>
</dbReference>
<dbReference type="InterPro" id="IPR056583">
    <property type="entry name" value="EDRF1_TPR"/>
</dbReference>